<reference evidence="2" key="1">
    <citation type="submission" date="2021-07" db="EMBL/GenBank/DDBJ databases">
        <title>Shinella sp. nov., a novel member of the genus Shinella from water.</title>
        <authorList>
            <person name="Deng Y."/>
        </authorList>
    </citation>
    <scope>NUCLEOTIDE SEQUENCE</scope>
    <source>
        <strain evidence="2">CPCC 100929</strain>
    </source>
</reference>
<proteinExistence type="predicted"/>
<keyword evidence="1" id="KW-0732">Signal</keyword>
<protein>
    <recommendedName>
        <fullName evidence="4">Lipoprotein</fullName>
    </recommendedName>
</protein>
<accession>A0ABT1R990</accession>
<feature type="chain" id="PRO_5045840201" description="Lipoprotein" evidence="1">
    <location>
        <begin position="23"/>
        <end position="84"/>
    </location>
</feature>
<dbReference type="RefSeq" id="WP_256118389.1">
    <property type="nucleotide sequence ID" value="NZ_WHSB02000006.1"/>
</dbReference>
<gene>
    <name evidence="2" type="ORF">GB927_017010</name>
</gene>
<feature type="signal peptide" evidence="1">
    <location>
        <begin position="1"/>
        <end position="22"/>
    </location>
</feature>
<keyword evidence="3" id="KW-1185">Reference proteome</keyword>
<dbReference type="Proteomes" id="UP000996601">
    <property type="component" value="Unassembled WGS sequence"/>
</dbReference>
<evidence type="ECO:0000313" key="2">
    <source>
        <dbReference type="EMBL" id="MCQ4631754.1"/>
    </source>
</evidence>
<dbReference type="EMBL" id="WHSB02000006">
    <property type="protein sequence ID" value="MCQ4631754.1"/>
    <property type="molecule type" value="Genomic_DNA"/>
</dbReference>
<name>A0ABT1R990_9HYPH</name>
<sequence length="84" mass="9470">MHSIPAISKLLMIGLAAGFVLAGCTTQSAPDIRPGYSGSVSPALREHQRKQRIRYEEGNYRRLYRQKGCRQAERGCDGYARFRP</sequence>
<comment type="caution">
    <text evidence="2">The sequence shown here is derived from an EMBL/GenBank/DDBJ whole genome shotgun (WGS) entry which is preliminary data.</text>
</comment>
<evidence type="ECO:0008006" key="4">
    <source>
        <dbReference type="Google" id="ProtNLM"/>
    </source>
</evidence>
<organism evidence="2 3">
    <name type="scientific">Shinella lacus</name>
    <dbReference type="NCBI Taxonomy" id="2654216"/>
    <lineage>
        <taxon>Bacteria</taxon>
        <taxon>Pseudomonadati</taxon>
        <taxon>Pseudomonadota</taxon>
        <taxon>Alphaproteobacteria</taxon>
        <taxon>Hyphomicrobiales</taxon>
        <taxon>Rhizobiaceae</taxon>
        <taxon>Shinella</taxon>
    </lineage>
</organism>
<evidence type="ECO:0000313" key="3">
    <source>
        <dbReference type="Proteomes" id="UP000996601"/>
    </source>
</evidence>
<evidence type="ECO:0000256" key="1">
    <source>
        <dbReference type="SAM" id="SignalP"/>
    </source>
</evidence>